<proteinExistence type="predicted"/>
<name>A0A8H4TZC4_9HYPO</name>
<protein>
    <submittedName>
        <fullName evidence="2">Uncharacterized protein</fullName>
    </submittedName>
</protein>
<gene>
    <name evidence="2" type="ORF">FSARC_5494</name>
</gene>
<accession>A0A8H4TZC4</accession>
<comment type="caution">
    <text evidence="2">The sequence shown here is derived from an EMBL/GenBank/DDBJ whole genome shotgun (WGS) entry which is preliminary data.</text>
</comment>
<reference evidence="2" key="2">
    <citation type="submission" date="2020-05" db="EMBL/GenBank/DDBJ databases">
        <authorList>
            <person name="Kim H.-S."/>
            <person name="Proctor R.H."/>
            <person name="Brown D.W."/>
        </authorList>
    </citation>
    <scope>NUCLEOTIDE SEQUENCE</scope>
    <source>
        <strain evidence="2">NRRL 20472</strain>
    </source>
</reference>
<dbReference type="AlphaFoldDB" id="A0A8H4TZC4"/>
<evidence type="ECO:0000313" key="3">
    <source>
        <dbReference type="Proteomes" id="UP000622797"/>
    </source>
</evidence>
<evidence type="ECO:0000256" key="1">
    <source>
        <dbReference type="SAM" id="MobiDB-lite"/>
    </source>
</evidence>
<organism evidence="2 3">
    <name type="scientific">Fusarium sarcochroum</name>
    <dbReference type="NCBI Taxonomy" id="1208366"/>
    <lineage>
        <taxon>Eukaryota</taxon>
        <taxon>Fungi</taxon>
        <taxon>Dikarya</taxon>
        <taxon>Ascomycota</taxon>
        <taxon>Pezizomycotina</taxon>
        <taxon>Sordariomycetes</taxon>
        <taxon>Hypocreomycetidae</taxon>
        <taxon>Hypocreales</taxon>
        <taxon>Nectriaceae</taxon>
        <taxon>Fusarium</taxon>
        <taxon>Fusarium lateritium species complex</taxon>
    </lineage>
</organism>
<keyword evidence="3" id="KW-1185">Reference proteome</keyword>
<sequence length="191" mass="20099">MVTEVVGVESTETTFKFNNCMPQITDLDYCGISPPTFTITLGPWAGKVLPDGAEETGTFDIFVTDSDDPSLSTMNCKMSRTVAQICTITQSWTGTLEDPTMTPSGASELEDLRTFTHYPVTITAGLELLSSTHTQFDKSDATTSSSTASEKGNTVSASTPTATSEDSGAATCLVRTLVVVSVAGLVSVAMI</sequence>
<dbReference type="Proteomes" id="UP000622797">
    <property type="component" value="Unassembled WGS sequence"/>
</dbReference>
<feature type="region of interest" description="Disordered" evidence="1">
    <location>
        <begin position="137"/>
        <end position="165"/>
    </location>
</feature>
<evidence type="ECO:0000313" key="2">
    <source>
        <dbReference type="EMBL" id="KAF4966881.1"/>
    </source>
</evidence>
<reference evidence="2" key="1">
    <citation type="journal article" date="2020" name="BMC Genomics">
        <title>Correction to: Identification and distribution of gene clusters required for synthesis of sphingolipid metabolism inhibitors in diverse species of the filamentous fungus Fusarium.</title>
        <authorList>
            <person name="Kim H.S."/>
            <person name="Lohmar J.M."/>
            <person name="Busman M."/>
            <person name="Brown D.W."/>
            <person name="Naumann T.A."/>
            <person name="Divon H.H."/>
            <person name="Lysoe E."/>
            <person name="Uhlig S."/>
            <person name="Proctor R.H."/>
        </authorList>
    </citation>
    <scope>NUCLEOTIDE SEQUENCE</scope>
    <source>
        <strain evidence="2">NRRL 20472</strain>
    </source>
</reference>
<dbReference type="EMBL" id="JABEXW010000265">
    <property type="protein sequence ID" value="KAF4966881.1"/>
    <property type="molecule type" value="Genomic_DNA"/>
</dbReference>
<feature type="compositionally biased region" description="Polar residues" evidence="1">
    <location>
        <begin position="150"/>
        <end position="165"/>
    </location>
</feature>